<dbReference type="Gene3D" id="3.20.20.70">
    <property type="entry name" value="Aldolase class I"/>
    <property type="match status" value="1"/>
</dbReference>
<dbReference type="OrthoDB" id="9802667at2"/>
<keyword evidence="5" id="KW-0119">Carbohydrate metabolism</keyword>
<evidence type="ECO:0000256" key="4">
    <source>
        <dbReference type="ARBA" id="ARBA00023239"/>
    </source>
</evidence>
<evidence type="ECO:0000313" key="7">
    <source>
        <dbReference type="Proteomes" id="UP000188603"/>
    </source>
</evidence>
<evidence type="ECO:0000256" key="5">
    <source>
        <dbReference type="ARBA" id="ARBA00023277"/>
    </source>
</evidence>
<evidence type="ECO:0000313" key="6">
    <source>
        <dbReference type="EMBL" id="AQS54794.1"/>
    </source>
</evidence>
<gene>
    <name evidence="6" type="ORF">B0W44_02415</name>
</gene>
<dbReference type="KEGG" id="ntr:B0W44_02415"/>
<comment type="similarity">
    <text evidence="2">Belongs to the KHG/KDPG aldolase family.</text>
</comment>
<protein>
    <submittedName>
        <fullName evidence="6">2-dehydro-3-deoxyphosphogluconate aldolase</fullName>
    </submittedName>
</protein>
<comment type="pathway">
    <text evidence="1">Carbohydrate acid metabolism.</text>
</comment>
<name>A0A1U9K444_9BACL</name>
<dbReference type="Pfam" id="PF01081">
    <property type="entry name" value="Aldolase"/>
    <property type="match status" value="1"/>
</dbReference>
<sequence length="209" mass="22246">MKQRLLRQLYEQRIVAIIRGITGEGLDSLVGTLVESGIRIMEVTVDTPGVYDKIQRIKDEYGDEVAVGAGTVLDSETARTAISAGAEFLVSPSLNVDVIKTAKRYGKAVFPGCMTPTEIVQAFEAGADVIKVFPASVVGPRYFRELSGPLGHIPLMPTGGVNLDNAWDYVEAGAAAVGLGSALVGRGGRQVDLADVKERAQAFRGLVRN</sequence>
<evidence type="ECO:0000256" key="3">
    <source>
        <dbReference type="ARBA" id="ARBA00011233"/>
    </source>
</evidence>
<dbReference type="InterPro" id="IPR013785">
    <property type="entry name" value="Aldolase_TIM"/>
</dbReference>
<dbReference type="RefSeq" id="WP_077718613.1">
    <property type="nucleotide sequence ID" value="NZ_CP019699.1"/>
</dbReference>
<dbReference type="STRING" id="1471761.B0W44_02415"/>
<evidence type="ECO:0000256" key="1">
    <source>
        <dbReference type="ARBA" id="ARBA00004761"/>
    </source>
</evidence>
<dbReference type="AlphaFoldDB" id="A0A1U9K444"/>
<dbReference type="SUPFAM" id="SSF51569">
    <property type="entry name" value="Aldolase"/>
    <property type="match status" value="1"/>
</dbReference>
<organism evidence="6 7">
    <name type="scientific">Novibacillus thermophilus</name>
    <dbReference type="NCBI Taxonomy" id="1471761"/>
    <lineage>
        <taxon>Bacteria</taxon>
        <taxon>Bacillati</taxon>
        <taxon>Bacillota</taxon>
        <taxon>Bacilli</taxon>
        <taxon>Bacillales</taxon>
        <taxon>Thermoactinomycetaceae</taxon>
        <taxon>Novibacillus</taxon>
    </lineage>
</organism>
<keyword evidence="4" id="KW-0456">Lyase</keyword>
<keyword evidence="7" id="KW-1185">Reference proteome</keyword>
<dbReference type="Proteomes" id="UP000188603">
    <property type="component" value="Chromosome"/>
</dbReference>
<proteinExistence type="inferred from homology"/>
<comment type="subunit">
    <text evidence="3">Homotrimer.</text>
</comment>
<evidence type="ECO:0000256" key="2">
    <source>
        <dbReference type="ARBA" id="ARBA00006906"/>
    </source>
</evidence>
<dbReference type="PANTHER" id="PTHR30246:SF1">
    <property type="entry name" value="2-DEHYDRO-3-DEOXY-6-PHOSPHOGALACTONATE ALDOLASE-RELATED"/>
    <property type="match status" value="1"/>
</dbReference>
<dbReference type="CDD" id="cd00452">
    <property type="entry name" value="KDPG_aldolase"/>
    <property type="match status" value="1"/>
</dbReference>
<accession>A0A1U9K444</accession>
<dbReference type="GO" id="GO:0016829">
    <property type="term" value="F:lyase activity"/>
    <property type="evidence" value="ECO:0007669"/>
    <property type="project" value="UniProtKB-KW"/>
</dbReference>
<dbReference type="PANTHER" id="PTHR30246">
    <property type="entry name" value="2-KETO-3-DEOXY-6-PHOSPHOGLUCONATE ALDOLASE"/>
    <property type="match status" value="1"/>
</dbReference>
<dbReference type="NCBIfam" id="TIGR01182">
    <property type="entry name" value="eda"/>
    <property type="match status" value="1"/>
</dbReference>
<reference evidence="6 7" key="1">
    <citation type="journal article" date="2015" name="Int. J. Syst. Evol. Microbiol.">
        <title>Novibacillus thermophilus gen. nov., sp. nov., a Gram-staining-negative and moderately thermophilic member of the family Thermoactinomycetaceae.</title>
        <authorList>
            <person name="Yang G."/>
            <person name="Chen J."/>
            <person name="Zhou S."/>
        </authorList>
    </citation>
    <scope>NUCLEOTIDE SEQUENCE [LARGE SCALE GENOMIC DNA]</scope>
    <source>
        <strain evidence="6 7">SG-1</strain>
    </source>
</reference>
<dbReference type="InterPro" id="IPR000887">
    <property type="entry name" value="Aldlse_KDPG_KHG"/>
</dbReference>
<dbReference type="EMBL" id="CP019699">
    <property type="protein sequence ID" value="AQS54794.1"/>
    <property type="molecule type" value="Genomic_DNA"/>
</dbReference>